<evidence type="ECO:0000256" key="9">
    <source>
        <dbReference type="RuleBase" id="RU000414"/>
    </source>
</evidence>
<evidence type="ECO:0000256" key="7">
    <source>
        <dbReference type="ARBA" id="ARBA00049204"/>
    </source>
</evidence>
<dbReference type="SUPFAM" id="SSF54719">
    <property type="entry name" value="Fe,Mn superoxide dismutase (SOD), C-terminal domain"/>
    <property type="match status" value="1"/>
</dbReference>
<dbReference type="GeneID" id="136819431"/>
<reference evidence="13" key="1">
    <citation type="submission" date="2021-01" db="UniProtKB">
        <authorList>
            <consortium name="EnsemblMetazoa"/>
        </authorList>
    </citation>
    <scope>IDENTIFICATION</scope>
</reference>
<keyword evidence="14" id="KW-1185">Reference proteome</keyword>
<accession>A0A7M5WV27</accession>
<evidence type="ECO:0000313" key="13">
    <source>
        <dbReference type="EnsemblMetazoa" id="CLYHEMP013578.1"/>
    </source>
</evidence>
<evidence type="ECO:0000313" key="14">
    <source>
        <dbReference type="Proteomes" id="UP000594262"/>
    </source>
</evidence>
<dbReference type="PRINTS" id="PR01703">
    <property type="entry name" value="MNSODISMTASE"/>
</dbReference>
<dbReference type="SUPFAM" id="SSF46609">
    <property type="entry name" value="Fe,Mn superoxide dismutase (SOD), N-terminal domain"/>
    <property type="match status" value="1"/>
</dbReference>
<dbReference type="InterPro" id="IPR019832">
    <property type="entry name" value="Mn/Fe_SOD_C"/>
</dbReference>
<dbReference type="EC" id="1.15.1.1" evidence="3 9"/>
<dbReference type="GO" id="GO:0004784">
    <property type="term" value="F:superoxide dismutase activity"/>
    <property type="evidence" value="ECO:0007669"/>
    <property type="project" value="UniProtKB-EC"/>
</dbReference>
<keyword evidence="5 9" id="KW-0560">Oxidoreductase</keyword>
<dbReference type="GO" id="GO:0046872">
    <property type="term" value="F:metal ion binding"/>
    <property type="evidence" value="ECO:0007669"/>
    <property type="project" value="UniProtKB-KW"/>
</dbReference>
<feature type="chain" id="PRO_5029556866" description="Superoxide dismutase" evidence="10">
    <location>
        <begin position="23"/>
        <end position="257"/>
    </location>
</feature>
<dbReference type="Gene3D" id="3.55.40.20">
    <property type="entry name" value="Iron/manganese superoxide dismutase, C-terminal domain"/>
    <property type="match status" value="1"/>
</dbReference>
<proteinExistence type="inferred from homology"/>
<feature type="binding site" evidence="8">
    <location>
        <position position="122"/>
    </location>
    <ligand>
        <name>Mn(2+)</name>
        <dbReference type="ChEBI" id="CHEBI:29035"/>
    </ligand>
</feature>
<evidence type="ECO:0000256" key="1">
    <source>
        <dbReference type="ARBA" id="ARBA00002170"/>
    </source>
</evidence>
<dbReference type="EnsemblMetazoa" id="CLYHEMT013578.1">
    <property type="protein sequence ID" value="CLYHEMP013578.1"/>
    <property type="gene ID" value="CLYHEMG013578"/>
</dbReference>
<dbReference type="InterPro" id="IPR036314">
    <property type="entry name" value="SOD_C_sf"/>
</dbReference>
<dbReference type="OrthoDB" id="239262at2759"/>
<dbReference type="Gene3D" id="1.10.287.990">
    <property type="entry name" value="Fe,Mn superoxide dismutase (SOD) domain"/>
    <property type="match status" value="1"/>
</dbReference>
<name>A0A7M5WV27_9CNID</name>
<evidence type="ECO:0000256" key="5">
    <source>
        <dbReference type="ARBA" id="ARBA00023002"/>
    </source>
</evidence>
<feature type="domain" description="Manganese/iron superoxide dismutase N-terminal" evidence="11">
    <location>
        <begin position="37"/>
        <end position="129"/>
    </location>
</feature>
<evidence type="ECO:0000256" key="10">
    <source>
        <dbReference type="SAM" id="SignalP"/>
    </source>
</evidence>
<feature type="signal peptide" evidence="10">
    <location>
        <begin position="1"/>
        <end position="22"/>
    </location>
</feature>
<comment type="similarity">
    <text evidence="2 9">Belongs to the iron/manganese superoxide dismutase family.</text>
</comment>
<dbReference type="Pfam" id="PF02777">
    <property type="entry name" value="Sod_Fe_C"/>
    <property type="match status" value="1"/>
</dbReference>
<dbReference type="AlphaFoldDB" id="A0A7M5WV27"/>
<sequence>MKLNPVSRVVFLLLLNVVFTYGMPPMYEGIQHFSEHYNLPPLPFKFGSMEPQFDAPTMKIHYIEVHSNFTKNMNRLLKDWRKKDKDNPLTKKSLLDVIRNIAQVPHQMKYDLEQQIGGHLNHLFYFATLRANPKNETMEIPKKLQRAFKRSFVNMTLFETQFKESIDKVSSVGFVWLCRVPKRDYLTVYQTVENTTPLTLAGGLQPVLGIDLWEHAYWIKHPNRRDDYYKAWWSTIDWNKVEQLYQWWKNMEPRDEL</sequence>
<evidence type="ECO:0000259" key="12">
    <source>
        <dbReference type="Pfam" id="PF02777"/>
    </source>
</evidence>
<keyword evidence="10" id="KW-0732">Signal</keyword>
<dbReference type="GO" id="GO:0005737">
    <property type="term" value="C:cytoplasm"/>
    <property type="evidence" value="ECO:0007669"/>
    <property type="project" value="TreeGrafter"/>
</dbReference>
<feature type="binding site" evidence="8">
    <location>
        <position position="215"/>
    </location>
    <ligand>
        <name>Mn(2+)</name>
        <dbReference type="ChEBI" id="CHEBI:29035"/>
    </ligand>
</feature>
<keyword evidence="4 8" id="KW-0479">Metal-binding</keyword>
<feature type="binding site" evidence="8">
    <location>
        <position position="61"/>
    </location>
    <ligand>
        <name>Mn(2+)</name>
        <dbReference type="ChEBI" id="CHEBI:29035"/>
    </ligand>
</feature>
<keyword evidence="6" id="KW-0464">Manganese</keyword>
<feature type="domain" description="Manganese/iron superoxide dismutase C-terminal" evidence="12">
    <location>
        <begin position="142"/>
        <end position="243"/>
    </location>
</feature>
<dbReference type="Proteomes" id="UP000594262">
    <property type="component" value="Unplaced"/>
</dbReference>
<dbReference type="InterPro" id="IPR001189">
    <property type="entry name" value="Mn/Fe_SOD"/>
</dbReference>
<evidence type="ECO:0000256" key="2">
    <source>
        <dbReference type="ARBA" id="ARBA00008714"/>
    </source>
</evidence>
<dbReference type="PANTHER" id="PTHR43595">
    <property type="entry name" value="37S RIBOSOMAL PROTEIN S26, MITOCHONDRIAL"/>
    <property type="match status" value="1"/>
</dbReference>
<evidence type="ECO:0000259" key="11">
    <source>
        <dbReference type="Pfam" id="PF00081"/>
    </source>
</evidence>
<feature type="binding site" evidence="8">
    <location>
        <position position="211"/>
    </location>
    <ligand>
        <name>Mn(2+)</name>
        <dbReference type="ChEBI" id="CHEBI:29035"/>
    </ligand>
</feature>
<dbReference type="PANTHER" id="PTHR43595:SF2">
    <property type="entry name" value="SMALL RIBOSOMAL SUBUNIT PROTEIN MS42"/>
    <property type="match status" value="1"/>
</dbReference>
<dbReference type="Pfam" id="PF00081">
    <property type="entry name" value="Sod_Fe_N"/>
    <property type="match status" value="1"/>
</dbReference>
<evidence type="ECO:0000256" key="4">
    <source>
        <dbReference type="ARBA" id="ARBA00022723"/>
    </source>
</evidence>
<protein>
    <recommendedName>
        <fullName evidence="3 9">Superoxide dismutase</fullName>
        <ecNumber evidence="3 9">1.15.1.1</ecNumber>
    </recommendedName>
</protein>
<organism evidence="13 14">
    <name type="scientific">Clytia hemisphaerica</name>
    <dbReference type="NCBI Taxonomy" id="252671"/>
    <lineage>
        <taxon>Eukaryota</taxon>
        <taxon>Metazoa</taxon>
        <taxon>Cnidaria</taxon>
        <taxon>Hydrozoa</taxon>
        <taxon>Hydroidolina</taxon>
        <taxon>Leptothecata</taxon>
        <taxon>Obeliida</taxon>
        <taxon>Clytiidae</taxon>
        <taxon>Clytia</taxon>
    </lineage>
</organism>
<dbReference type="PIRSF" id="PIRSF000349">
    <property type="entry name" value="SODismutase"/>
    <property type="match status" value="1"/>
</dbReference>
<comment type="function">
    <text evidence="9">Destroys radicals which are normally produced within the cells and which are toxic to biological systems.</text>
</comment>
<evidence type="ECO:0000256" key="8">
    <source>
        <dbReference type="PIRSR" id="PIRSR000349-1"/>
    </source>
</evidence>
<evidence type="ECO:0000256" key="3">
    <source>
        <dbReference type="ARBA" id="ARBA00012682"/>
    </source>
</evidence>
<dbReference type="RefSeq" id="XP_066931757.1">
    <property type="nucleotide sequence ID" value="XM_067075656.1"/>
</dbReference>
<dbReference type="InterPro" id="IPR036324">
    <property type="entry name" value="Mn/Fe_SOD_N_sf"/>
</dbReference>
<evidence type="ECO:0000256" key="6">
    <source>
        <dbReference type="ARBA" id="ARBA00023211"/>
    </source>
</evidence>
<comment type="catalytic activity">
    <reaction evidence="7 9">
        <text>2 superoxide + 2 H(+) = H2O2 + O2</text>
        <dbReference type="Rhea" id="RHEA:20696"/>
        <dbReference type="ChEBI" id="CHEBI:15378"/>
        <dbReference type="ChEBI" id="CHEBI:15379"/>
        <dbReference type="ChEBI" id="CHEBI:16240"/>
        <dbReference type="ChEBI" id="CHEBI:18421"/>
        <dbReference type="EC" id="1.15.1.1"/>
    </reaction>
</comment>
<dbReference type="InterPro" id="IPR019831">
    <property type="entry name" value="Mn/Fe_SOD_N"/>
</dbReference>
<comment type="function">
    <text evidence="1">Destroys superoxide anion radicals which are normally produced within the cells and which are toxic to biological systems.</text>
</comment>